<keyword evidence="1" id="KW-0560">Oxidoreductase</keyword>
<dbReference type="GO" id="GO:0051213">
    <property type="term" value="F:dioxygenase activity"/>
    <property type="evidence" value="ECO:0007669"/>
    <property type="project" value="UniProtKB-KW"/>
</dbReference>
<gene>
    <name evidence="2" type="ORF">Sango_0625500</name>
</gene>
<dbReference type="SUPFAM" id="SSF53213">
    <property type="entry name" value="LigB-like"/>
    <property type="match status" value="1"/>
</dbReference>
<reference evidence="2" key="2">
    <citation type="journal article" date="2024" name="Plant">
        <title>Genomic evolution and insights into agronomic trait innovations of Sesamum species.</title>
        <authorList>
            <person name="Miao H."/>
            <person name="Wang L."/>
            <person name="Qu L."/>
            <person name="Liu H."/>
            <person name="Sun Y."/>
            <person name="Le M."/>
            <person name="Wang Q."/>
            <person name="Wei S."/>
            <person name="Zheng Y."/>
            <person name="Lin W."/>
            <person name="Duan Y."/>
            <person name="Cao H."/>
            <person name="Xiong S."/>
            <person name="Wang X."/>
            <person name="Wei L."/>
            <person name="Li C."/>
            <person name="Ma Q."/>
            <person name="Ju M."/>
            <person name="Zhao R."/>
            <person name="Li G."/>
            <person name="Mu C."/>
            <person name="Tian Q."/>
            <person name="Mei H."/>
            <person name="Zhang T."/>
            <person name="Gao T."/>
            <person name="Zhang H."/>
        </authorList>
    </citation>
    <scope>NUCLEOTIDE SEQUENCE</scope>
    <source>
        <strain evidence="2">K16</strain>
    </source>
</reference>
<sequence>MINRQGGDSVAPWAYEFDNWIKEALLEGRYEDVNEYEEKAPYARVAHPRPDHFTPPCGDGRRRGEYSSSVVLLTFCLTYVLNERIYSF</sequence>
<evidence type="ECO:0000313" key="3">
    <source>
        <dbReference type="Proteomes" id="UP001289374"/>
    </source>
</evidence>
<organism evidence="2 3">
    <name type="scientific">Sesamum angolense</name>
    <dbReference type="NCBI Taxonomy" id="2727404"/>
    <lineage>
        <taxon>Eukaryota</taxon>
        <taxon>Viridiplantae</taxon>
        <taxon>Streptophyta</taxon>
        <taxon>Embryophyta</taxon>
        <taxon>Tracheophyta</taxon>
        <taxon>Spermatophyta</taxon>
        <taxon>Magnoliopsida</taxon>
        <taxon>eudicotyledons</taxon>
        <taxon>Gunneridae</taxon>
        <taxon>Pentapetalae</taxon>
        <taxon>asterids</taxon>
        <taxon>lamiids</taxon>
        <taxon>Lamiales</taxon>
        <taxon>Pedaliaceae</taxon>
        <taxon>Sesamum</taxon>
    </lineage>
</organism>
<protein>
    <submittedName>
        <fullName evidence="2">4,5-DOPA dioxygenase extradiol</fullName>
    </submittedName>
</protein>
<dbReference type="Gene3D" id="3.40.830.10">
    <property type="entry name" value="LigB-like"/>
    <property type="match status" value="1"/>
</dbReference>
<evidence type="ECO:0000313" key="2">
    <source>
        <dbReference type="EMBL" id="KAK4406190.1"/>
    </source>
</evidence>
<dbReference type="AlphaFoldDB" id="A0AAE2C2D9"/>
<reference evidence="2" key="1">
    <citation type="submission" date="2020-06" db="EMBL/GenBank/DDBJ databases">
        <authorList>
            <person name="Li T."/>
            <person name="Hu X."/>
            <person name="Zhang T."/>
            <person name="Song X."/>
            <person name="Zhang H."/>
            <person name="Dai N."/>
            <person name="Sheng W."/>
            <person name="Hou X."/>
            <person name="Wei L."/>
        </authorList>
    </citation>
    <scope>NUCLEOTIDE SEQUENCE</scope>
    <source>
        <strain evidence="2">K16</strain>
        <tissue evidence="2">Leaf</tissue>
    </source>
</reference>
<evidence type="ECO:0000256" key="1">
    <source>
        <dbReference type="ARBA" id="ARBA00023002"/>
    </source>
</evidence>
<dbReference type="PANTHER" id="PTHR30096:SF0">
    <property type="entry name" value="4,5-DOPA DIOXYGENASE EXTRADIOL-LIKE PROTEIN"/>
    <property type="match status" value="1"/>
</dbReference>
<accession>A0AAE2C2D9</accession>
<dbReference type="PANTHER" id="PTHR30096">
    <property type="entry name" value="4,5-DOPA DIOXYGENASE EXTRADIOL-LIKE PROTEIN"/>
    <property type="match status" value="1"/>
</dbReference>
<dbReference type="EMBL" id="JACGWL010000003">
    <property type="protein sequence ID" value="KAK4406190.1"/>
    <property type="molecule type" value="Genomic_DNA"/>
</dbReference>
<keyword evidence="2" id="KW-0223">Dioxygenase</keyword>
<dbReference type="Proteomes" id="UP001289374">
    <property type="component" value="Unassembled WGS sequence"/>
</dbReference>
<name>A0AAE2C2D9_9LAMI</name>
<comment type="caution">
    <text evidence="2">The sequence shown here is derived from an EMBL/GenBank/DDBJ whole genome shotgun (WGS) entry which is preliminary data.</text>
</comment>
<proteinExistence type="predicted"/>
<keyword evidence="3" id="KW-1185">Reference proteome</keyword>